<protein>
    <submittedName>
        <fullName evidence="1">Uncharacterized protein</fullName>
    </submittedName>
</protein>
<gene>
    <name evidence="1" type="ORF">LPLAT_LOCUS728</name>
</gene>
<proteinExistence type="predicted"/>
<name>A0AAV2N271_9HYME</name>
<organism evidence="1 2">
    <name type="scientific">Lasius platythorax</name>
    <dbReference type="NCBI Taxonomy" id="488582"/>
    <lineage>
        <taxon>Eukaryota</taxon>
        <taxon>Metazoa</taxon>
        <taxon>Ecdysozoa</taxon>
        <taxon>Arthropoda</taxon>
        <taxon>Hexapoda</taxon>
        <taxon>Insecta</taxon>
        <taxon>Pterygota</taxon>
        <taxon>Neoptera</taxon>
        <taxon>Endopterygota</taxon>
        <taxon>Hymenoptera</taxon>
        <taxon>Apocrita</taxon>
        <taxon>Aculeata</taxon>
        <taxon>Formicoidea</taxon>
        <taxon>Formicidae</taxon>
        <taxon>Formicinae</taxon>
        <taxon>Lasius</taxon>
        <taxon>Lasius</taxon>
    </lineage>
</organism>
<keyword evidence="2" id="KW-1185">Reference proteome</keyword>
<evidence type="ECO:0000313" key="1">
    <source>
        <dbReference type="EMBL" id="CAL1673950.1"/>
    </source>
</evidence>
<reference evidence="1 2" key="1">
    <citation type="submission" date="2024-04" db="EMBL/GenBank/DDBJ databases">
        <authorList>
            <consortium name="Molecular Ecology Group"/>
        </authorList>
    </citation>
    <scope>NUCLEOTIDE SEQUENCE [LARGE SCALE GENOMIC DNA]</scope>
</reference>
<accession>A0AAV2N271</accession>
<sequence>MQNRSQCVPGARESRFSSRFRTGIGSSYVGTDGPARTVDEAQIYLYSCANSPLLQEERMGCGRPEERVKRCVGVRTICECHCATHREPRLDMRDGETVKYTAQYFAGARFVAVSPKLTRNSNCYMRHRTPRIYVDTWWREKNYQAIGITERVAVGVYPEVTLLPVSAVSM</sequence>
<evidence type="ECO:0000313" key="2">
    <source>
        <dbReference type="Proteomes" id="UP001497644"/>
    </source>
</evidence>
<dbReference type="EMBL" id="OZ034824">
    <property type="protein sequence ID" value="CAL1673950.1"/>
    <property type="molecule type" value="Genomic_DNA"/>
</dbReference>
<dbReference type="AlphaFoldDB" id="A0AAV2N271"/>
<dbReference type="Proteomes" id="UP001497644">
    <property type="component" value="Chromosome 1"/>
</dbReference>